<keyword evidence="5" id="KW-1185">Reference proteome</keyword>
<proteinExistence type="predicted"/>
<evidence type="ECO:0000313" key="5">
    <source>
        <dbReference type="Proteomes" id="UP000259465"/>
    </source>
</evidence>
<accession>A0AAD0RWY9</accession>
<feature type="region of interest" description="Disordered" evidence="1">
    <location>
        <begin position="863"/>
        <end position="885"/>
    </location>
</feature>
<feature type="domain" description="T6SS Phospholipase effector Tle1-like catalytic" evidence="2">
    <location>
        <begin position="276"/>
        <end position="409"/>
    </location>
</feature>
<gene>
    <name evidence="4" type="ORF">D1345_07735</name>
</gene>
<reference evidence="4 5" key="1">
    <citation type="submission" date="2018-08" db="EMBL/GenBank/DDBJ databases">
        <title>Complete genome sequence of JP2-74.</title>
        <authorList>
            <person name="Wu L."/>
        </authorList>
    </citation>
    <scope>NUCLEOTIDE SEQUENCE [LARGE SCALE GENOMIC DNA]</scope>
    <source>
        <strain evidence="4 5">JP2-74</strain>
    </source>
</reference>
<evidence type="ECO:0000259" key="3">
    <source>
        <dbReference type="Pfam" id="PF22137"/>
    </source>
</evidence>
<dbReference type="InterPro" id="IPR018712">
    <property type="entry name" value="Tle1-like_cat"/>
</dbReference>
<dbReference type="Pfam" id="PF22137">
    <property type="entry name" value="T6SS_Tle1-like_C"/>
    <property type="match status" value="1"/>
</dbReference>
<organism evidence="4 5">
    <name type="scientific">Chromobacterium rhizoryzae</name>
    <dbReference type="NCBI Taxonomy" id="1778675"/>
    <lineage>
        <taxon>Bacteria</taxon>
        <taxon>Pseudomonadati</taxon>
        <taxon>Pseudomonadota</taxon>
        <taxon>Betaproteobacteria</taxon>
        <taxon>Neisseriales</taxon>
        <taxon>Chromobacteriaceae</taxon>
        <taxon>Chromobacterium</taxon>
    </lineage>
</organism>
<feature type="region of interest" description="Disordered" evidence="1">
    <location>
        <begin position="1"/>
        <end position="24"/>
    </location>
</feature>
<feature type="compositionally biased region" description="Basic and acidic residues" evidence="1">
    <location>
        <begin position="526"/>
        <end position="542"/>
    </location>
</feature>
<dbReference type="AlphaFoldDB" id="A0AAD0RWY9"/>
<sequence length="885" mass="99410">MSQVDQRPIPEAVQIRAEPFPDSGLLPLNYPQRLNNEQLKERDLSDEKYRRRKAAAEGGPVYASPTCTKSLTISLFFDGTNNHEESDSQAKPRATSNIARLYHATLGSKQGGSGQADNKLAEQGWYAYYIPGVGTRFPEIGELKPMSSGLIFANGGEDRINWGLTRVIHALTMNWFPEQPLSNEEAKELVIQRMRNPVSQPDGYVQRADALRPQLEALAEARYARPMPQVLGIRLFVYGFSRGAAEARVFARWLEALTRPEDTPADAVDVQHTLIGIPISIRFMGLFDTVASVGLANSLPMCDGHMAWAGDSQLRLSDNPQFLEQCQHFVAAHEQRASFPLDSIRRRDDPKQSNAQSRYRAGCVETLYPGMHSDVGGGYPPGEQGKSVDSERPTWQWLLLSQIPLHDMYRAAFEAGAPLQVPEIALAENERLDKRWLVMTQETVEEFRVAPEVIARFNAWLEQAQPGGLEDVLRSQIAWITGWRIHRWIPGSRCYYESAHSQPQQDYFKRCDDKDQPKPLRQALEREHGRQLQEDLALRDNKPPPQLSPEQQKQLNDDRELIAKAAAGKPIPDGGKAKDGSEQMVTRPGVATRVNIDKGFEPVLDQQQMEHGAKDFRKDYVPEWQLSGDPSSIIDGVLDLALGGTVYLLNSDDEAAEYASIRESGQAKEKTLFGQRELRDLVLLYDEHIHDSRAWFMYSSALGTREPWTDYFRYRTVFYDDESNKPLSPLMIAGRVVGLAVMLGSVGFAIKRKDPRYLLGLILPSLGLPGLSGRGWPQWPAGALPELSFTDPQSGAALPMAELDPALRAFSQRPAAAETALRQLWRAEPRLPVFGAEPWQPTPLMLRAWEARKQDMAELEAWRALTPPHPNDPDAPPFPPRPWSW</sequence>
<dbReference type="Proteomes" id="UP000259465">
    <property type="component" value="Chromosome"/>
</dbReference>
<feature type="domain" description="T6SS Phospholipase effector Tle1-like C-terminal" evidence="3">
    <location>
        <begin position="454"/>
        <end position="824"/>
    </location>
</feature>
<feature type="domain" description="T6SS Phospholipase effector Tle1-like catalytic" evidence="2">
    <location>
        <begin position="73"/>
        <end position="255"/>
    </location>
</feature>
<dbReference type="InterPro" id="IPR054388">
    <property type="entry name" value="Tle1-like_C"/>
</dbReference>
<protein>
    <submittedName>
        <fullName evidence="4">DUF2235 domain-containing protein</fullName>
    </submittedName>
</protein>
<dbReference type="EMBL" id="CP031968">
    <property type="protein sequence ID" value="AXT46078.1"/>
    <property type="molecule type" value="Genomic_DNA"/>
</dbReference>
<evidence type="ECO:0000313" key="4">
    <source>
        <dbReference type="EMBL" id="AXT46078.1"/>
    </source>
</evidence>
<dbReference type="KEGG" id="crz:D1345_07735"/>
<evidence type="ECO:0000256" key="1">
    <source>
        <dbReference type="SAM" id="MobiDB-lite"/>
    </source>
</evidence>
<feature type="region of interest" description="Disordered" evidence="1">
    <location>
        <begin position="526"/>
        <end position="554"/>
    </location>
</feature>
<dbReference type="RefSeq" id="WP_118267065.1">
    <property type="nucleotide sequence ID" value="NZ_CP031968.1"/>
</dbReference>
<dbReference type="PANTHER" id="PTHR33840">
    <property type="match status" value="1"/>
</dbReference>
<dbReference type="PANTHER" id="PTHR33840:SF1">
    <property type="entry name" value="TLE1 PHOSPHOLIPASE DOMAIN-CONTAINING PROTEIN"/>
    <property type="match status" value="1"/>
</dbReference>
<evidence type="ECO:0000259" key="2">
    <source>
        <dbReference type="Pfam" id="PF09994"/>
    </source>
</evidence>
<name>A0AAD0RWY9_9NEIS</name>
<feature type="compositionally biased region" description="Pro residues" evidence="1">
    <location>
        <begin position="867"/>
        <end position="885"/>
    </location>
</feature>
<dbReference type="Pfam" id="PF09994">
    <property type="entry name" value="T6SS_Tle1-like_cat"/>
    <property type="match status" value="2"/>
</dbReference>